<sequence length="266" mass="30646">MIFHSEYCQEHTYRKNGKEIVNPIQKMVIGGHVVCPRCELEKEHQALTNEVQAYYDGFQSQKIYNIFLNKSIITDQTILNASFENYETSIQEERQNKSTCIEIAERLKSGQVFNPFLQGIQGTGKSHLAYSILKRINDAKLNKSCLFINVEDMMRKIKDSFSNRQSKYTERYFVDLLSSVDFLALDDVGAETGAIDTDKTASDFVQRILYAITSTRQDKATILTTNLSSEVLFKLYDKKLVSRLLKNPKYVLFKETKDKRLASIPF</sequence>
<dbReference type="AlphaFoldDB" id="A0A8E2IB68"/>
<proteinExistence type="predicted"/>
<dbReference type="Pfam" id="PF00308">
    <property type="entry name" value="Bac_DnaA"/>
    <property type="match status" value="1"/>
</dbReference>
<dbReference type="Proteomes" id="UP000189761">
    <property type="component" value="Unassembled WGS sequence"/>
</dbReference>
<dbReference type="RefSeq" id="WP_058006953.1">
    <property type="nucleotide sequence ID" value="NZ_CP065424.1"/>
</dbReference>
<accession>A0A8E2IB68</accession>
<evidence type="ECO:0000313" key="2">
    <source>
        <dbReference type="EMBL" id="OOP69947.1"/>
    </source>
</evidence>
<protein>
    <submittedName>
        <fullName evidence="2">ATP-binding protein</fullName>
    </submittedName>
</protein>
<dbReference type="InterPro" id="IPR027417">
    <property type="entry name" value="P-loop_NTPase"/>
</dbReference>
<dbReference type="SUPFAM" id="SSF52540">
    <property type="entry name" value="P-loop containing nucleoside triphosphate hydrolases"/>
    <property type="match status" value="1"/>
</dbReference>
<dbReference type="GO" id="GO:0006260">
    <property type="term" value="P:DNA replication"/>
    <property type="evidence" value="ECO:0007669"/>
    <property type="project" value="TreeGrafter"/>
</dbReference>
<evidence type="ECO:0000313" key="3">
    <source>
        <dbReference type="Proteomes" id="UP000189761"/>
    </source>
</evidence>
<gene>
    <name evidence="2" type="ORF">BWZ43_02385</name>
</gene>
<dbReference type="EMBL" id="MTLA01000025">
    <property type="protein sequence ID" value="OOP69947.1"/>
    <property type="molecule type" value="Genomic_DNA"/>
</dbReference>
<dbReference type="GO" id="GO:0005524">
    <property type="term" value="F:ATP binding"/>
    <property type="evidence" value="ECO:0007669"/>
    <property type="project" value="UniProtKB-KW"/>
</dbReference>
<name>A0A8E2IB68_9BACI</name>
<reference evidence="2 3" key="1">
    <citation type="submission" date="2017-01" db="EMBL/GenBank/DDBJ databases">
        <title>Draft genome sequence of Bacillus oleronius.</title>
        <authorList>
            <person name="Allam M."/>
        </authorList>
    </citation>
    <scope>NUCLEOTIDE SEQUENCE [LARGE SCALE GENOMIC DNA]</scope>
    <source>
        <strain evidence="2 3">DSM 9356</strain>
    </source>
</reference>
<feature type="domain" description="Chromosomal replication initiator protein DnaA ATPAse" evidence="1">
    <location>
        <begin position="92"/>
        <end position="244"/>
    </location>
</feature>
<dbReference type="CDD" id="cd00009">
    <property type="entry name" value="AAA"/>
    <property type="match status" value="1"/>
</dbReference>
<comment type="caution">
    <text evidence="2">The sequence shown here is derived from an EMBL/GenBank/DDBJ whole genome shotgun (WGS) entry which is preliminary data.</text>
</comment>
<dbReference type="Gene3D" id="3.40.50.300">
    <property type="entry name" value="P-loop containing nucleotide triphosphate hydrolases"/>
    <property type="match status" value="1"/>
</dbReference>
<keyword evidence="2" id="KW-0067">ATP-binding</keyword>
<dbReference type="PANTHER" id="PTHR30050">
    <property type="entry name" value="CHROMOSOMAL REPLICATION INITIATOR PROTEIN DNAA"/>
    <property type="match status" value="1"/>
</dbReference>
<keyword evidence="3" id="KW-1185">Reference proteome</keyword>
<evidence type="ECO:0000259" key="1">
    <source>
        <dbReference type="Pfam" id="PF00308"/>
    </source>
</evidence>
<keyword evidence="2" id="KW-0547">Nucleotide-binding</keyword>
<dbReference type="InterPro" id="IPR013317">
    <property type="entry name" value="DnaA_dom"/>
</dbReference>
<organism evidence="2 3">
    <name type="scientific">Heyndrickxia oleronia</name>
    <dbReference type="NCBI Taxonomy" id="38875"/>
    <lineage>
        <taxon>Bacteria</taxon>
        <taxon>Bacillati</taxon>
        <taxon>Bacillota</taxon>
        <taxon>Bacilli</taxon>
        <taxon>Bacillales</taxon>
        <taxon>Bacillaceae</taxon>
        <taxon>Heyndrickxia</taxon>
    </lineage>
</organism>
<dbReference type="PANTHER" id="PTHR30050:SF8">
    <property type="entry name" value="PRIMOSOMAL PROTEIN DNAI"/>
    <property type="match status" value="1"/>
</dbReference>